<comment type="caution">
    <text evidence="2">The sequence shown here is derived from an EMBL/GenBank/DDBJ whole genome shotgun (WGS) entry which is preliminary data.</text>
</comment>
<evidence type="ECO:0000313" key="3">
    <source>
        <dbReference type="Proteomes" id="UP001159405"/>
    </source>
</evidence>
<keyword evidence="3" id="KW-1185">Reference proteome</keyword>
<evidence type="ECO:0000259" key="1">
    <source>
        <dbReference type="PROSITE" id="PS50222"/>
    </source>
</evidence>
<accession>A0ABN8Q8U5</accession>
<feature type="domain" description="EF-hand" evidence="1">
    <location>
        <begin position="82"/>
        <end position="117"/>
    </location>
</feature>
<dbReference type="Gene3D" id="1.10.238.10">
    <property type="entry name" value="EF-hand"/>
    <property type="match status" value="1"/>
</dbReference>
<proteinExistence type="predicted"/>
<gene>
    <name evidence="2" type="ORF">PLOB_00003696</name>
</gene>
<protein>
    <recommendedName>
        <fullName evidence="1">EF-hand domain-containing protein</fullName>
    </recommendedName>
</protein>
<reference evidence="2 3" key="1">
    <citation type="submission" date="2022-05" db="EMBL/GenBank/DDBJ databases">
        <authorList>
            <consortium name="Genoscope - CEA"/>
            <person name="William W."/>
        </authorList>
    </citation>
    <scope>NUCLEOTIDE SEQUENCE [LARGE SCALE GENOMIC DNA]</scope>
</reference>
<dbReference type="InterPro" id="IPR011992">
    <property type="entry name" value="EF-hand-dom_pair"/>
</dbReference>
<organism evidence="2 3">
    <name type="scientific">Porites lobata</name>
    <dbReference type="NCBI Taxonomy" id="104759"/>
    <lineage>
        <taxon>Eukaryota</taxon>
        <taxon>Metazoa</taxon>
        <taxon>Cnidaria</taxon>
        <taxon>Anthozoa</taxon>
        <taxon>Hexacorallia</taxon>
        <taxon>Scleractinia</taxon>
        <taxon>Fungiina</taxon>
        <taxon>Poritidae</taxon>
        <taxon>Porites</taxon>
    </lineage>
</organism>
<dbReference type="InterPro" id="IPR002048">
    <property type="entry name" value="EF_hand_dom"/>
</dbReference>
<evidence type="ECO:0000313" key="2">
    <source>
        <dbReference type="EMBL" id="CAH3159653.1"/>
    </source>
</evidence>
<dbReference type="SUPFAM" id="SSF47473">
    <property type="entry name" value="EF-hand"/>
    <property type="match status" value="1"/>
</dbReference>
<dbReference type="PROSITE" id="PS50222">
    <property type="entry name" value="EF_HAND_2"/>
    <property type="match status" value="1"/>
</dbReference>
<name>A0ABN8Q8U5_9CNID</name>
<sequence length="165" mass="18521">MAFSNLQSEEVEGILSSYLQKNGISDVGISAAQLQSIYHNLRPGNSISLHQVAAAIETICFCDLCLKEEMIDVLNEVDRRSFLMNDLKWEFEMLDRENQGTITEEEACFLLKAVHGKSAEKKCREFLSSRAFPGTRVSLQEMEVSLCDCSDLELSDEDEKDAKTG</sequence>
<dbReference type="Proteomes" id="UP001159405">
    <property type="component" value="Unassembled WGS sequence"/>
</dbReference>
<dbReference type="EMBL" id="CALNXK010000114">
    <property type="protein sequence ID" value="CAH3159653.1"/>
    <property type="molecule type" value="Genomic_DNA"/>
</dbReference>